<evidence type="ECO:0000256" key="1">
    <source>
        <dbReference type="SAM" id="MobiDB-lite"/>
    </source>
</evidence>
<accession>A0A0L0BLZ9</accession>
<dbReference type="OrthoDB" id="8066146at2759"/>
<keyword evidence="3" id="KW-1185">Reference proteome</keyword>
<comment type="caution">
    <text evidence="2">The sequence shown here is derived from an EMBL/GenBank/DDBJ whole genome shotgun (WGS) entry which is preliminary data.</text>
</comment>
<dbReference type="AlphaFoldDB" id="A0A0L0BLZ9"/>
<name>A0A0L0BLZ9_LUCCU</name>
<evidence type="ECO:0000313" key="3">
    <source>
        <dbReference type="Proteomes" id="UP000037069"/>
    </source>
</evidence>
<proteinExistence type="predicted"/>
<evidence type="ECO:0000313" key="2">
    <source>
        <dbReference type="EMBL" id="KNC20953.1"/>
    </source>
</evidence>
<protein>
    <submittedName>
        <fullName evidence="2">Uncharacterized protein</fullName>
    </submittedName>
</protein>
<dbReference type="EMBL" id="JRES01001692">
    <property type="protein sequence ID" value="KNC20953.1"/>
    <property type="molecule type" value="Genomic_DNA"/>
</dbReference>
<sequence>MFCIENQDYLRYGDIITTSDDESILNDATEEDMVTVWSVCSLRRKLVGMTPMGSYRYIRRRPKYRQYIAQLCVTWTVEASDIFRVSQEDGSASPPREEEAHDPLLHTDGNISLGSLEGAFHQAMAQSNETPNVPTTTTTSSGDNGRNRCRSRKTEKCMFLTGREGEFVSNTCLGDWECYRPFSTGKKGGLTPPPFFPCLTWQWITTIKGVRITSANFNKTVT</sequence>
<organism evidence="2 3">
    <name type="scientific">Lucilia cuprina</name>
    <name type="common">Green bottle fly</name>
    <name type="synonym">Australian sheep blowfly</name>
    <dbReference type="NCBI Taxonomy" id="7375"/>
    <lineage>
        <taxon>Eukaryota</taxon>
        <taxon>Metazoa</taxon>
        <taxon>Ecdysozoa</taxon>
        <taxon>Arthropoda</taxon>
        <taxon>Hexapoda</taxon>
        <taxon>Insecta</taxon>
        <taxon>Pterygota</taxon>
        <taxon>Neoptera</taxon>
        <taxon>Endopterygota</taxon>
        <taxon>Diptera</taxon>
        <taxon>Brachycera</taxon>
        <taxon>Muscomorpha</taxon>
        <taxon>Oestroidea</taxon>
        <taxon>Calliphoridae</taxon>
        <taxon>Luciliinae</taxon>
        <taxon>Lucilia</taxon>
    </lineage>
</organism>
<gene>
    <name evidence="2" type="ORF">FF38_07252</name>
</gene>
<feature type="compositionally biased region" description="Polar residues" evidence="1">
    <location>
        <begin position="125"/>
        <end position="134"/>
    </location>
</feature>
<reference evidence="2 3" key="1">
    <citation type="journal article" date="2015" name="Nat. Commun.">
        <title>Lucilia cuprina genome unlocks parasitic fly biology to underpin future interventions.</title>
        <authorList>
            <person name="Anstead C.A."/>
            <person name="Korhonen P.K."/>
            <person name="Young N.D."/>
            <person name="Hall R.S."/>
            <person name="Jex A.R."/>
            <person name="Murali S.C."/>
            <person name="Hughes D.S."/>
            <person name="Lee S.F."/>
            <person name="Perry T."/>
            <person name="Stroehlein A.J."/>
            <person name="Ansell B.R."/>
            <person name="Breugelmans B."/>
            <person name="Hofmann A."/>
            <person name="Qu J."/>
            <person name="Dugan S."/>
            <person name="Lee S.L."/>
            <person name="Chao H."/>
            <person name="Dinh H."/>
            <person name="Han Y."/>
            <person name="Doddapaneni H.V."/>
            <person name="Worley K.C."/>
            <person name="Muzny D.M."/>
            <person name="Ioannidis P."/>
            <person name="Waterhouse R.M."/>
            <person name="Zdobnov E.M."/>
            <person name="James P.J."/>
            <person name="Bagnall N.H."/>
            <person name="Kotze A.C."/>
            <person name="Gibbs R.A."/>
            <person name="Richards S."/>
            <person name="Batterham P."/>
            <person name="Gasser R.B."/>
        </authorList>
    </citation>
    <scope>NUCLEOTIDE SEQUENCE [LARGE SCALE GENOMIC DNA]</scope>
    <source>
        <strain evidence="2 3">LS</strain>
        <tissue evidence="2">Full body</tissue>
    </source>
</reference>
<dbReference type="Proteomes" id="UP000037069">
    <property type="component" value="Unassembled WGS sequence"/>
</dbReference>
<feature type="region of interest" description="Disordered" evidence="1">
    <location>
        <begin position="125"/>
        <end position="148"/>
    </location>
</feature>